<dbReference type="InterPro" id="IPR036390">
    <property type="entry name" value="WH_DNA-bd_sf"/>
</dbReference>
<evidence type="ECO:0000313" key="3">
    <source>
        <dbReference type="Proteomes" id="UP000437065"/>
    </source>
</evidence>
<reference evidence="2 3" key="1">
    <citation type="submission" date="2019-12" db="EMBL/GenBank/DDBJ databases">
        <title>Isolation and characterization of three novel carbon monoxide-oxidizing members of Halobacteria from salione crusts and soils.</title>
        <authorList>
            <person name="Myers M.R."/>
            <person name="King G.M."/>
        </authorList>
    </citation>
    <scope>NUCLEOTIDE SEQUENCE [LARGE SCALE GENOMIC DNA]</scope>
    <source>
        <strain evidence="2 3">WSA2</strain>
    </source>
</reference>
<dbReference type="InterPro" id="IPR055768">
    <property type="entry name" value="DUF7344"/>
</dbReference>
<sequence length="114" mass="12328">MDQGGRPITTDAALRLLAERQRRAVVRRLADAEEPVTVESLAASLATTTSDVAGVRIGLRHSHLPKLHDADVIDYDAEDGTVRRGPRFDAVASLLRTVTAHRELGDGSDRSTSE</sequence>
<evidence type="ECO:0000313" key="2">
    <source>
        <dbReference type="EMBL" id="MXR40125.1"/>
    </source>
</evidence>
<dbReference type="EMBL" id="WUUS01000001">
    <property type="protein sequence ID" value="MXR40125.1"/>
    <property type="molecule type" value="Genomic_DNA"/>
</dbReference>
<feature type="domain" description="DUF7344" evidence="1">
    <location>
        <begin position="15"/>
        <end position="83"/>
    </location>
</feature>
<dbReference type="AlphaFoldDB" id="A0A6B0SN17"/>
<dbReference type="Pfam" id="PF24035">
    <property type="entry name" value="DUF7344"/>
    <property type="match status" value="1"/>
</dbReference>
<dbReference type="Proteomes" id="UP000437065">
    <property type="component" value="Unassembled WGS sequence"/>
</dbReference>
<evidence type="ECO:0000259" key="1">
    <source>
        <dbReference type="Pfam" id="PF24035"/>
    </source>
</evidence>
<dbReference type="SUPFAM" id="SSF46785">
    <property type="entry name" value="Winged helix' DNA-binding domain"/>
    <property type="match status" value="1"/>
</dbReference>
<name>A0A6B0SN17_9EURY</name>
<dbReference type="RefSeq" id="WP_159662851.1">
    <property type="nucleotide sequence ID" value="NZ_WUUS01000001.1"/>
</dbReference>
<keyword evidence="3" id="KW-1185">Reference proteome</keyword>
<dbReference type="Gene3D" id="1.10.10.10">
    <property type="entry name" value="Winged helix-like DNA-binding domain superfamily/Winged helix DNA-binding domain"/>
    <property type="match status" value="1"/>
</dbReference>
<comment type="caution">
    <text evidence="2">The sequence shown here is derived from an EMBL/GenBank/DDBJ whole genome shotgun (WGS) entry which is preliminary data.</text>
</comment>
<dbReference type="OrthoDB" id="324054at2157"/>
<accession>A0A6B0SN17</accession>
<protein>
    <recommendedName>
        <fullName evidence="1">DUF7344 domain-containing protein</fullName>
    </recommendedName>
</protein>
<proteinExistence type="predicted"/>
<gene>
    <name evidence="2" type="ORF">GRX01_01965</name>
</gene>
<dbReference type="InterPro" id="IPR036388">
    <property type="entry name" value="WH-like_DNA-bd_sf"/>
</dbReference>
<organism evidence="2 3">
    <name type="scientific">Halobaculum saliterrae</name>
    <dbReference type="NCBI Taxonomy" id="2073113"/>
    <lineage>
        <taxon>Archaea</taxon>
        <taxon>Methanobacteriati</taxon>
        <taxon>Methanobacteriota</taxon>
        <taxon>Stenosarchaea group</taxon>
        <taxon>Halobacteria</taxon>
        <taxon>Halobacteriales</taxon>
        <taxon>Haloferacaceae</taxon>
        <taxon>Halobaculum</taxon>
    </lineage>
</organism>